<evidence type="ECO:0000256" key="6">
    <source>
        <dbReference type="PROSITE-ProRule" id="PRU00042"/>
    </source>
</evidence>
<dbReference type="Pfam" id="PF00096">
    <property type="entry name" value="zf-C2H2"/>
    <property type="match status" value="1"/>
</dbReference>
<evidence type="ECO:0000313" key="10">
    <source>
        <dbReference type="EMBL" id="CAL1579095.1"/>
    </source>
</evidence>
<feature type="chain" id="PRO_5043842000" description="C2H2-type domain-containing protein" evidence="8">
    <location>
        <begin position="21"/>
        <end position="272"/>
    </location>
</feature>
<evidence type="ECO:0000256" key="1">
    <source>
        <dbReference type="ARBA" id="ARBA00022723"/>
    </source>
</evidence>
<gene>
    <name evidence="10" type="ORF">KC01_LOCUS10189</name>
</gene>
<dbReference type="SUPFAM" id="SSF57667">
    <property type="entry name" value="beta-beta-alpha zinc fingers"/>
    <property type="match status" value="1"/>
</dbReference>
<evidence type="ECO:0000259" key="9">
    <source>
        <dbReference type="PROSITE" id="PS50157"/>
    </source>
</evidence>
<dbReference type="GO" id="GO:0000981">
    <property type="term" value="F:DNA-binding transcription factor activity, RNA polymerase II-specific"/>
    <property type="evidence" value="ECO:0007669"/>
    <property type="project" value="TreeGrafter"/>
</dbReference>
<feature type="compositionally biased region" description="Low complexity" evidence="7">
    <location>
        <begin position="126"/>
        <end position="144"/>
    </location>
</feature>
<protein>
    <recommendedName>
        <fullName evidence="9">C2H2-type domain-containing protein</fullName>
    </recommendedName>
</protein>
<keyword evidence="3 6" id="KW-0863">Zinc-finger</keyword>
<dbReference type="EMBL" id="OZ035836">
    <property type="protein sequence ID" value="CAL1579095.1"/>
    <property type="molecule type" value="Genomic_DNA"/>
</dbReference>
<evidence type="ECO:0000313" key="11">
    <source>
        <dbReference type="Proteomes" id="UP001497482"/>
    </source>
</evidence>
<keyword evidence="4" id="KW-0862">Zinc</keyword>
<dbReference type="GO" id="GO:0000978">
    <property type="term" value="F:RNA polymerase II cis-regulatory region sequence-specific DNA binding"/>
    <property type="evidence" value="ECO:0007669"/>
    <property type="project" value="TreeGrafter"/>
</dbReference>
<sequence length="272" mass="30619">MPFTAAFSAHLSAIMEAVVAQVTALVEDEALELRLELQSRDREILEKQRDIELRDREILKLRAAMEELRGREEEEEAAEEMPAEEEGQSSSQVWTKEEDPEERVVKPEPEEESISDEVEWPQSPLSSDAASANANTTANAFNDNSDSAHEAAQNYHAYYLEQAAVGFGPGDGEDLPLDSLLDDYQTRFHSRKPPFSQDSSASAGDLRCDQCGKTFTAKKRLRTHQSVHTGAKPFSCNICYKTFSRQDNCLRHKKLCISRRKTSDFSNPQSDE</sequence>
<dbReference type="PANTHER" id="PTHR23235">
    <property type="entry name" value="KRUEPPEL-LIKE TRANSCRIPTION FACTOR"/>
    <property type="match status" value="1"/>
</dbReference>
<organism evidence="10 11">
    <name type="scientific">Knipowitschia caucasica</name>
    <name type="common">Caucasian dwarf goby</name>
    <name type="synonym">Pomatoschistus caucasicus</name>
    <dbReference type="NCBI Taxonomy" id="637954"/>
    <lineage>
        <taxon>Eukaryota</taxon>
        <taxon>Metazoa</taxon>
        <taxon>Chordata</taxon>
        <taxon>Craniata</taxon>
        <taxon>Vertebrata</taxon>
        <taxon>Euteleostomi</taxon>
        <taxon>Actinopterygii</taxon>
        <taxon>Neopterygii</taxon>
        <taxon>Teleostei</taxon>
        <taxon>Neoteleostei</taxon>
        <taxon>Acanthomorphata</taxon>
        <taxon>Gobiaria</taxon>
        <taxon>Gobiiformes</taxon>
        <taxon>Gobioidei</taxon>
        <taxon>Gobiidae</taxon>
        <taxon>Gobiinae</taxon>
        <taxon>Knipowitschia</taxon>
    </lineage>
</organism>
<evidence type="ECO:0000256" key="3">
    <source>
        <dbReference type="ARBA" id="ARBA00022771"/>
    </source>
</evidence>
<evidence type="ECO:0000256" key="7">
    <source>
        <dbReference type="SAM" id="MobiDB-lite"/>
    </source>
</evidence>
<feature type="signal peptide" evidence="8">
    <location>
        <begin position="1"/>
        <end position="20"/>
    </location>
</feature>
<feature type="domain" description="C2H2-type" evidence="9">
    <location>
        <begin position="206"/>
        <end position="233"/>
    </location>
</feature>
<keyword evidence="11" id="KW-1185">Reference proteome</keyword>
<evidence type="ECO:0000256" key="5">
    <source>
        <dbReference type="ARBA" id="ARBA00023242"/>
    </source>
</evidence>
<keyword evidence="1" id="KW-0479">Metal-binding</keyword>
<dbReference type="SMART" id="SM00355">
    <property type="entry name" value="ZnF_C2H2"/>
    <property type="match status" value="2"/>
</dbReference>
<dbReference type="GO" id="GO:0008270">
    <property type="term" value="F:zinc ion binding"/>
    <property type="evidence" value="ECO:0007669"/>
    <property type="project" value="UniProtKB-KW"/>
</dbReference>
<dbReference type="Proteomes" id="UP001497482">
    <property type="component" value="Chromosome 14"/>
</dbReference>
<dbReference type="FunFam" id="3.30.160.60:FF:000100">
    <property type="entry name" value="Zinc finger 45-like"/>
    <property type="match status" value="1"/>
</dbReference>
<dbReference type="PANTHER" id="PTHR23235:SF142">
    <property type="entry name" value="ZINC FINGER PROTEIN 384"/>
    <property type="match status" value="1"/>
</dbReference>
<evidence type="ECO:0000256" key="4">
    <source>
        <dbReference type="ARBA" id="ARBA00022833"/>
    </source>
</evidence>
<feature type="compositionally biased region" description="Acidic residues" evidence="7">
    <location>
        <begin position="73"/>
        <end position="87"/>
    </location>
</feature>
<keyword evidence="5" id="KW-0539">Nucleus</keyword>
<evidence type="ECO:0000256" key="2">
    <source>
        <dbReference type="ARBA" id="ARBA00022737"/>
    </source>
</evidence>
<dbReference type="Gene3D" id="3.30.160.60">
    <property type="entry name" value="Classic Zinc Finger"/>
    <property type="match status" value="2"/>
</dbReference>
<feature type="region of interest" description="Disordered" evidence="7">
    <location>
        <begin position="68"/>
        <end position="144"/>
    </location>
</feature>
<dbReference type="PROSITE" id="PS50157">
    <property type="entry name" value="ZINC_FINGER_C2H2_2"/>
    <property type="match status" value="2"/>
</dbReference>
<dbReference type="PROSITE" id="PS00028">
    <property type="entry name" value="ZINC_FINGER_C2H2_1"/>
    <property type="match status" value="1"/>
</dbReference>
<keyword evidence="2" id="KW-0677">Repeat</keyword>
<dbReference type="InterPro" id="IPR013087">
    <property type="entry name" value="Znf_C2H2_type"/>
</dbReference>
<keyword evidence="8" id="KW-0732">Signal</keyword>
<dbReference type="InterPro" id="IPR036236">
    <property type="entry name" value="Znf_C2H2_sf"/>
</dbReference>
<feature type="domain" description="C2H2-type" evidence="9">
    <location>
        <begin position="234"/>
        <end position="261"/>
    </location>
</feature>
<reference evidence="10 11" key="1">
    <citation type="submission" date="2024-04" db="EMBL/GenBank/DDBJ databases">
        <authorList>
            <person name="Waldvogel A.-M."/>
            <person name="Schoenle A."/>
        </authorList>
    </citation>
    <scope>NUCLEOTIDE SEQUENCE [LARGE SCALE GENOMIC DNA]</scope>
</reference>
<evidence type="ECO:0000256" key="8">
    <source>
        <dbReference type="SAM" id="SignalP"/>
    </source>
</evidence>
<feature type="compositionally biased region" description="Acidic residues" evidence="7">
    <location>
        <begin position="109"/>
        <end position="119"/>
    </location>
</feature>
<name>A0AAV2JNK9_KNICA</name>
<dbReference type="AlphaFoldDB" id="A0AAV2JNK9"/>
<accession>A0AAV2JNK9</accession>
<proteinExistence type="predicted"/>